<reference evidence="14 15" key="1">
    <citation type="journal article" date="2016" name="Genome Biol. Evol.">
        <title>Gene Family Evolution Reflects Adaptation to Soil Environmental Stressors in the Genome of the Collembolan Orchesella cincta.</title>
        <authorList>
            <person name="Faddeeva-Vakhrusheva A."/>
            <person name="Derks M.F."/>
            <person name="Anvar S.Y."/>
            <person name="Agamennone V."/>
            <person name="Suring W."/>
            <person name="Smit S."/>
            <person name="van Straalen N.M."/>
            <person name="Roelofs D."/>
        </authorList>
    </citation>
    <scope>NUCLEOTIDE SEQUENCE [LARGE SCALE GENOMIC DNA]</scope>
    <source>
        <tissue evidence="14">Mixed pool</tissue>
    </source>
</reference>
<evidence type="ECO:0000256" key="2">
    <source>
        <dbReference type="ARBA" id="ARBA00004567"/>
    </source>
</evidence>
<evidence type="ECO:0000256" key="3">
    <source>
        <dbReference type="ARBA" id="ARBA00005760"/>
    </source>
</evidence>
<evidence type="ECO:0000313" key="14">
    <source>
        <dbReference type="EMBL" id="ODN03084.1"/>
    </source>
</evidence>
<comment type="subcellular location">
    <subcellularLocation>
        <location evidence="1">Nucleus membrane</location>
        <topology evidence="1">Multi-pass membrane protein</topology>
    </subcellularLocation>
    <subcellularLocation>
        <location evidence="2">Nucleus</location>
        <location evidence="2">Nuclear pore complex</location>
    </subcellularLocation>
</comment>
<evidence type="ECO:0000256" key="12">
    <source>
        <dbReference type="ARBA" id="ARBA00023242"/>
    </source>
</evidence>
<evidence type="ECO:0000256" key="8">
    <source>
        <dbReference type="ARBA" id="ARBA00022989"/>
    </source>
</evidence>
<evidence type="ECO:0000256" key="1">
    <source>
        <dbReference type="ARBA" id="ARBA00004232"/>
    </source>
</evidence>
<dbReference type="PANTHER" id="PTHR13269">
    <property type="entry name" value="NUCLEOPORIN NDC1"/>
    <property type="match status" value="1"/>
</dbReference>
<feature type="transmembrane region" description="Helical" evidence="13">
    <location>
        <begin position="219"/>
        <end position="238"/>
    </location>
</feature>
<evidence type="ECO:0000256" key="13">
    <source>
        <dbReference type="SAM" id="Phobius"/>
    </source>
</evidence>
<organism evidence="14 15">
    <name type="scientific">Orchesella cincta</name>
    <name type="common">Springtail</name>
    <name type="synonym">Podura cincta</name>
    <dbReference type="NCBI Taxonomy" id="48709"/>
    <lineage>
        <taxon>Eukaryota</taxon>
        <taxon>Metazoa</taxon>
        <taxon>Ecdysozoa</taxon>
        <taxon>Arthropoda</taxon>
        <taxon>Hexapoda</taxon>
        <taxon>Collembola</taxon>
        <taxon>Entomobryomorpha</taxon>
        <taxon>Entomobryoidea</taxon>
        <taxon>Orchesellidae</taxon>
        <taxon>Orchesellinae</taxon>
        <taxon>Orchesella</taxon>
    </lineage>
</organism>
<evidence type="ECO:0000256" key="10">
    <source>
        <dbReference type="ARBA" id="ARBA00023132"/>
    </source>
</evidence>
<evidence type="ECO:0000256" key="9">
    <source>
        <dbReference type="ARBA" id="ARBA00023010"/>
    </source>
</evidence>
<dbReference type="GO" id="GO:0051028">
    <property type="term" value="P:mRNA transport"/>
    <property type="evidence" value="ECO:0007669"/>
    <property type="project" value="UniProtKB-KW"/>
</dbReference>
<protein>
    <submittedName>
        <fullName evidence="14">Nucleoporin NDC1</fullName>
    </submittedName>
</protein>
<proteinExistence type="inferred from homology"/>
<dbReference type="AlphaFoldDB" id="A0A1D2NCU8"/>
<feature type="transmembrane region" description="Helical" evidence="13">
    <location>
        <begin position="75"/>
        <end position="97"/>
    </location>
</feature>
<gene>
    <name evidence="14" type="ORF">Ocin01_03607</name>
</gene>
<dbReference type="GO" id="GO:0006999">
    <property type="term" value="P:nuclear pore organization"/>
    <property type="evidence" value="ECO:0007669"/>
    <property type="project" value="TreeGrafter"/>
</dbReference>
<evidence type="ECO:0000256" key="4">
    <source>
        <dbReference type="ARBA" id="ARBA00022448"/>
    </source>
</evidence>
<feature type="non-terminal residue" evidence="14">
    <location>
        <position position="1"/>
    </location>
</feature>
<evidence type="ECO:0000313" key="15">
    <source>
        <dbReference type="Proteomes" id="UP000094527"/>
    </source>
</evidence>
<evidence type="ECO:0000256" key="7">
    <source>
        <dbReference type="ARBA" id="ARBA00022927"/>
    </source>
</evidence>
<keyword evidence="12" id="KW-0539">Nucleus</keyword>
<keyword evidence="10" id="KW-0906">Nuclear pore complex</keyword>
<dbReference type="GO" id="GO:0030674">
    <property type="term" value="F:protein-macromolecule adaptor activity"/>
    <property type="evidence" value="ECO:0007669"/>
    <property type="project" value="TreeGrafter"/>
</dbReference>
<keyword evidence="15" id="KW-1185">Reference proteome</keyword>
<dbReference type="InterPro" id="IPR019049">
    <property type="entry name" value="Nucleoporin_prot_Ndc1/Nup"/>
</dbReference>
<keyword evidence="5 13" id="KW-0812">Transmembrane</keyword>
<keyword evidence="9" id="KW-0811">Translocation</keyword>
<feature type="transmembrane region" description="Helical" evidence="13">
    <location>
        <begin position="171"/>
        <end position="192"/>
    </location>
</feature>
<keyword evidence="4" id="KW-0813">Transport</keyword>
<keyword evidence="6" id="KW-0509">mRNA transport</keyword>
<keyword evidence="11 13" id="KW-0472">Membrane</keyword>
<dbReference type="GO" id="GO:0070762">
    <property type="term" value="C:nuclear pore transmembrane ring"/>
    <property type="evidence" value="ECO:0007669"/>
    <property type="project" value="TreeGrafter"/>
</dbReference>
<dbReference type="PANTHER" id="PTHR13269:SF6">
    <property type="entry name" value="NUCLEOPORIN NDC1"/>
    <property type="match status" value="1"/>
</dbReference>
<evidence type="ECO:0000256" key="6">
    <source>
        <dbReference type="ARBA" id="ARBA00022816"/>
    </source>
</evidence>
<comment type="similarity">
    <text evidence="3">Belongs to the NDC1 family.</text>
</comment>
<sequence>DLLAAIMDNSSRGRPDSLDNLSGADGYFKGRKMHKPSVLSKENVAGVSKQLLHQSWSQDVHKAELEIKNFRLGQCTWIVCGWQILLLFLFSFMFIHVDKQNPANLFSMISHGVLSLAENCFCSVTSAHGIMLLMLAVFKMFMVSTCLTPSGERYAESRKEQIVRYATLRSLLKPFLFGATTWFQCLIFLHLFDNDYDNLFVIKETSDGLTNIYVLENPLLIRIAAFVAGLEFFVTTFVSRGFQLQFPSSRVSKCIWSCVIEFVQPLQNVRESVYVASLIWLTCLLIGPTLYSPFISAMGMRMTDLPNLERVFMFLDIRFIYRLFLWTALPRVTLQFYVNVLGAYFTKIANFPIGRPSTTANCLTLCDGMKGNNLFVKYISFYELNLKAQLVNRDVTVFFKLSHPGNHPVNWNGVFAASCEVLTEINADVASFLMSVELSPNVRQCEEFQTKILRKLRRRSPSPQIMTQTHDADIADTNIRQATMKDLTSNTFIPLNVEGLMNKTMSPNSQRGFQNHNPTVYDLVKQIPATLWNELKVVCREMIVSVYNDISSLLLVETLDKKIPEKQIANCLQNAALSLWAMKGTLELMCISVKVDPLGIVHKDLQCFIEKVVETYDVMTVLDYYVVNTFQQVDNVDEQILEKNTATIRKLISASVFVLGKLHCTFSHCNKLLSIENRLQSRIEDIISYN</sequence>
<evidence type="ECO:0000256" key="11">
    <source>
        <dbReference type="ARBA" id="ARBA00023136"/>
    </source>
</evidence>
<dbReference type="Pfam" id="PF09531">
    <property type="entry name" value="Ndc1_Nup"/>
    <property type="match status" value="1"/>
</dbReference>
<dbReference type="GO" id="GO:0015031">
    <property type="term" value="P:protein transport"/>
    <property type="evidence" value="ECO:0007669"/>
    <property type="project" value="UniProtKB-KW"/>
</dbReference>
<comment type="caution">
    <text evidence="14">The sequence shown here is derived from an EMBL/GenBank/DDBJ whole genome shotgun (WGS) entry which is preliminary data.</text>
</comment>
<feature type="transmembrane region" description="Helical" evidence="13">
    <location>
        <begin position="273"/>
        <end position="291"/>
    </location>
</feature>
<dbReference type="EMBL" id="LJIJ01000087">
    <property type="protein sequence ID" value="ODN03084.1"/>
    <property type="molecule type" value="Genomic_DNA"/>
</dbReference>
<feature type="transmembrane region" description="Helical" evidence="13">
    <location>
        <begin position="130"/>
        <end position="150"/>
    </location>
</feature>
<name>A0A1D2NCU8_ORCCI</name>
<dbReference type="Proteomes" id="UP000094527">
    <property type="component" value="Unassembled WGS sequence"/>
</dbReference>
<evidence type="ECO:0000256" key="5">
    <source>
        <dbReference type="ARBA" id="ARBA00022692"/>
    </source>
</evidence>
<keyword evidence="7" id="KW-0653">Protein transport</keyword>
<dbReference type="GO" id="GO:0031965">
    <property type="term" value="C:nuclear membrane"/>
    <property type="evidence" value="ECO:0007669"/>
    <property type="project" value="UniProtKB-SubCell"/>
</dbReference>
<keyword evidence="8 13" id="KW-1133">Transmembrane helix</keyword>
<accession>A0A1D2NCU8</accession>
<dbReference type="STRING" id="48709.A0A1D2NCU8"/>